<sequence>MKPSSLQKQKRKAFAVKDKIDTLDRIKSNVRQSQIAKDLGVNESTIRGWKRDKACMDMHANNNK</sequence>
<dbReference type="InterPro" id="IPR036388">
    <property type="entry name" value="WH-like_DNA-bd_sf"/>
</dbReference>
<organism evidence="2 3">
    <name type="scientific">Potamilus streckersoni</name>
    <dbReference type="NCBI Taxonomy" id="2493646"/>
    <lineage>
        <taxon>Eukaryota</taxon>
        <taxon>Metazoa</taxon>
        <taxon>Spiralia</taxon>
        <taxon>Lophotrochozoa</taxon>
        <taxon>Mollusca</taxon>
        <taxon>Bivalvia</taxon>
        <taxon>Autobranchia</taxon>
        <taxon>Heteroconchia</taxon>
        <taxon>Palaeoheterodonta</taxon>
        <taxon>Unionida</taxon>
        <taxon>Unionoidea</taxon>
        <taxon>Unionidae</taxon>
        <taxon>Ambleminae</taxon>
        <taxon>Lampsilini</taxon>
        <taxon>Potamilus</taxon>
    </lineage>
</organism>
<feature type="non-terminal residue" evidence="2">
    <location>
        <position position="64"/>
    </location>
</feature>
<dbReference type="AlphaFoldDB" id="A0AAE0SP56"/>
<dbReference type="InterPro" id="IPR007889">
    <property type="entry name" value="HTH_Psq"/>
</dbReference>
<reference evidence="2" key="2">
    <citation type="journal article" date="2021" name="Genome Biol. Evol.">
        <title>Developing a high-quality reference genome for a parasitic bivalve with doubly uniparental inheritance (Bivalvia: Unionida).</title>
        <authorList>
            <person name="Smith C.H."/>
        </authorList>
    </citation>
    <scope>NUCLEOTIDE SEQUENCE</scope>
    <source>
        <strain evidence="2">CHS0354</strain>
        <tissue evidence="2">Mantle</tissue>
    </source>
</reference>
<dbReference type="SUPFAM" id="SSF46689">
    <property type="entry name" value="Homeodomain-like"/>
    <property type="match status" value="1"/>
</dbReference>
<dbReference type="Gene3D" id="1.10.10.10">
    <property type="entry name" value="Winged helix-like DNA-binding domain superfamily/Winged helix DNA-binding domain"/>
    <property type="match status" value="1"/>
</dbReference>
<reference evidence="2" key="1">
    <citation type="journal article" date="2021" name="Genome Biol. Evol.">
        <title>A High-Quality Reference Genome for a Parasitic Bivalve with Doubly Uniparental Inheritance (Bivalvia: Unionida).</title>
        <authorList>
            <person name="Smith C.H."/>
        </authorList>
    </citation>
    <scope>NUCLEOTIDE SEQUENCE</scope>
    <source>
        <strain evidence="2">CHS0354</strain>
    </source>
</reference>
<evidence type="ECO:0000313" key="2">
    <source>
        <dbReference type="EMBL" id="KAK3595550.1"/>
    </source>
</evidence>
<proteinExistence type="predicted"/>
<name>A0AAE0SP56_9BIVA</name>
<keyword evidence="3" id="KW-1185">Reference proteome</keyword>
<dbReference type="InterPro" id="IPR009057">
    <property type="entry name" value="Homeodomain-like_sf"/>
</dbReference>
<comment type="caution">
    <text evidence="2">The sequence shown here is derived from an EMBL/GenBank/DDBJ whole genome shotgun (WGS) entry which is preliminary data.</text>
</comment>
<dbReference type="Proteomes" id="UP001195483">
    <property type="component" value="Unassembled WGS sequence"/>
</dbReference>
<reference evidence="2" key="3">
    <citation type="submission" date="2023-05" db="EMBL/GenBank/DDBJ databases">
        <authorList>
            <person name="Smith C.H."/>
        </authorList>
    </citation>
    <scope>NUCLEOTIDE SEQUENCE</scope>
    <source>
        <strain evidence="2">CHS0354</strain>
        <tissue evidence="2">Mantle</tissue>
    </source>
</reference>
<evidence type="ECO:0000259" key="1">
    <source>
        <dbReference type="Pfam" id="PF04218"/>
    </source>
</evidence>
<dbReference type="Pfam" id="PF04218">
    <property type="entry name" value="CENP-B_N"/>
    <property type="match status" value="1"/>
</dbReference>
<evidence type="ECO:0000313" key="3">
    <source>
        <dbReference type="Proteomes" id="UP001195483"/>
    </source>
</evidence>
<feature type="domain" description="HTH psq-type" evidence="1">
    <location>
        <begin position="8"/>
        <end position="54"/>
    </location>
</feature>
<dbReference type="GO" id="GO:0003677">
    <property type="term" value="F:DNA binding"/>
    <property type="evidence" value="ECO:0007669"/>
    <property type="project" value="InterPro"/>
</dbReference>
<protein>
    <recommendedName>
        <fullName evidence="1">HTH psq-type domain-containing protein</fullName>
    </recommendedName>
</protein>
<accession>A0AAE0SP56</accession>
<dbReference type="EMBL" id="JAEAOA010001323">
    <property type="protein sequence ID" value="KAK3595550.1"/>
    <property type="molecule type" value="Genomic_DNA"/>
</dbReference>
<gene>
    <name evidence="2" type="ORF">CHS0354_021658</name>
</gene>